<feature type="transmembrane region" description="Helical" evidence="1">
    <location>
        <begin position="199"/>
        <end position="218"/>
    </location>
</feature>
<organism evidence="2 3">
    <name type="scientific">Lysinibacillus irui</name>
    <dbReference type="NCBI Taxonomy" id="2998077"/>
    <lineage>
        <taxon>Bacteria</taxon>
        <taxon>Bacillati</taxon>
        <taxon>Bacillota</taxon>
        <taxon>Bacilli</taxon>
        <taxon>Bacillales</taxon>
        <taxon>Bacillaceae</taxon>
        <taxon>Lysinibacillus</taxon>
    </lineage>
</organism>
<feature type="transmembrane region" description="Helical" evidence="1">
    <location>
        <begin position="239"/>
        <end position="255"/>
    </location>
</feature>
<keyword evidence="1" id="KW-0472">Membrane</keyword>
<keyword evidence="1" id="KW-1133">Transmembrane helix</keyword>
<evidence type="ECO:0000313" key="2">
    <source>
        <dbReference type="EMBL" id="WDV05952.1"/>
    </source>
</evidence>
<protein>
    <submittedName>
        <fullName evidence="2">DUF4181 domain-containing protein</fullName>
    </submittedName>
</protein>
<accession>A0AAJ5UU01</accession>
<dbReference type="AlphaFoldDB" id="A0AAJ5UU01"/>
<gene>
    <name evidence="2" type="ORF">OU989_16835</name>
</gene>
<sequence length="314" mass="36739">MTTFKEKLDQELGEAPRFTQSLQQDILQRVQQEKKVTKRWSYPLIFIGAILILLLLVEMGPLGQMEQTRQASIVTLAQQETVKKYTMISNSDEETFLAGRPGWTIGQKVYKQIPEKELLQQLLQQATVTQKYEENQFLFRTIQDVWAQFENDQIIKLKMFIGEESILIEDHDHKSFYKVNNRELTKAYENLTLKDQAKFGMKGYVVFLVLLLAIHMLVEKIMRKRFNIPKGYVSKGHRRAVWTLKALNIVMLILFMVKGWILYTVIIGGYLTVILFSSIFIDYCYGREEKRHYLSISLAIVSLLLLSLFIFYIS</sequence>
<evidence type="ECO:0000256" key="1">
    <source>
        <dbReference type="SAM" id="Phobius"/>
    </source>
</evidence>
<dbReference type="RefSeq" id="WP_274794150.1">
    <property type="nucleotide sequence ID" value="NZ_CP113527.1"/>
</dbReference>
<name>A0AAJ5UU01_9BACI</name>
<feature type="transmembrane region" description="Helical" evidence="1">
    <location>
        <begin position="40"/>
        <end position="57"/>
    </location>
</feature>
<feature type="transmembrane region" description="Helical" evidence="1">
    <location>
        <begin position="293"/>
        <end position="313"/>
    </location>
</feature>
<dbReference type="Proteomes" id="UP001219585">
    <property type="component" value="Chromosome"/>
</dbReference>
<reference evidence="2" key="1">
    <citation type="submission" date="2022-11" db="EMBL/GenBank/DDBJ databases">
        <title>Lysinibacillus irui.</title>
        <authorList>
            <person name="Akintayo S.O."/>
        </authorList>
    </citation>
    <scope>NUCLEOTIDE SEQUENCE</scope>
    <source>
        <strain evidence="2">IRB4-01</strain>
    </source>
</reference>
<feature type="transmembrane region" description="Helical" evidence="1">
    <location>
        <begin position="261"/>
        <end position="281"/>
    </location>
</feature>
<keyword evidence="1" id="KW-0812">Transmembrane</keyword>
<dbReference type="EMBL" id="CP113527">
    <property type="protein sequence ID" value="WDV05952.1"/>
    <property type="molecule type" value="Genomic_DNA"/>
</dbReference>
<dbReference type="KEGG" id="liu:OU989_16835"/>
<proteinExistence type="predicted"/>
<evidence type="ECO:0000313" key="3">
    <source>
        <dbReference type="Proteomes" id="UP001219585"/>
    </source>
</evidence>